<dbReference type="EC" id="1.1.1.169" evidence="4"/>
<dbReference type="PANTHER" id="PTHR43765:SF2">
    <property type="entry name" value="2-DEHYDROPANTOATE 2-REDUCTASE"/>
    <property type="match status" value="1"/>
</dbReference>
<dbReference type="OMA" id="KFLVNCC"/>
<evidence type="ECO:0000256" key="6">
    <source>
        <dbReference type="ARBA" id="ARBA00022857"/>
    </source>
</evidence>
<evidence type="ECO:0000256" key="7">
    <source>
        <dbReference type="ARBA" id="ARBA00023002"/>
    </source>
</evidence>
<keyword evidence="6" id="KW-0521">NADP</keyword>
<evidence type="ECO:0000259" key="11">
    <source>
        <dbReference type="Pfam" id="PF08546"/>
    </source>
</evidence>
<evidence type="ECO:0000256" key="2">
    <source>
        <dbReference type="ARBA" id="ARBA00004994"/>
    </source>
</evidence>
<accession>A7THT2</accession>
<dbReference type="InterPro" id="IPR013328">
    <property type="entry name" value="6PGD_dom2"/>
</dbReference>
<name>A7THT2_VANPO</name>
<organism evidence="13">
    <name type="scientific">Vanderwaltozyma polyspora (strain ATCC 22028 / DSM 70294 / BCRC 21397 / CBS 2163 / NBRC 10782 / NRRL Y-8283 / UCD 57-17)</name>
    <name type="common">Kluyveromyces polysporus</name>
    <dbReference type="NCBI Taxonomy" id="436907"/>
    <lineage>
        <taxon>Eukaryota</taxon>
        <taxon>Fungi</taxon>
        <taxon>Dikarya</taxon>
        <taxon>Ascomycota</taxon>
        <taxon>Saccharomycotina</taxon>
        <taxon>Saccharomycetes</taxon>
        <taxon>Saccharomycetales</taxon>
        <taxon>Saccharomycetaceae</taxon>
        <taxon>Vanderwaltozyma</taxon>
    </lineage>
</organism>
<evidence type="ECO:0000313" key="13">
    <source>
        <dbReference type="Proteomes" id="UP000000267"/>
    </source>
</evidence>
<evidence type="ECO:0000256" key="3">
    <source>
        <dbReference type="ARBA" id="ARBA00007870"/>
    </source>
</evidence>
<dbReference type="InParanoid" id="A7THT2"/>
<sequence>MTGTTRPTVHILGFGSMGTVLALDLLRYTNANVIPLFRSNEKVELFQKEANNVFGMKKLYLTDAPLITAQVEQSESPESFSGVHIDNIVITTKTYQTKDALKPYLPYIDSKTNMVLIQNGLGVLELLKEEIFLDEKTRPQLFQGVISHGVYQDVGFIYNHAGFAGMKCSRLPWDDTVIQTKSFMEKDLKDNELVRLFMSKPMCEEFGMEFMTYQEMLSGQLFKFLVNSCINPVTATVDAVNGEIGNSCEEIFSLIIEESLQILKVVYKPLFDYELNYNGKPDYPTLEIESVFNLDNLVKKIIHIGCVINKKNSSSMRQDTLYLRDIEIEYINGYVVRLAEKFKLGADAAKVNKTVSAFAKLRLGLNRTRKVEGDKR</sequence>
<dbReference type="InterPro" id="IPR008927">
    <property type="entry name" value="6-PGluconate_DH-like_C_sf"/>
</dbReference>
<dbReference type="PANTHER" id="PTHR43765">
    <property type="entry name" value="2-DEHYDROPANTOATE 2-REDUCTASE-RELATED"/>
    <property type="match status" value="1"/>
</dbReference>
<dbReference type="InterPro" id="IPR013332">
    <property type="entry name" value="KPR_N"/>
</dbReference>
<dbReference type="Gene3D" id="3.40.50.720">
    <property type="entry name" value="NAD(P)-binding Rossmann-like Domain"/>
    <property type="match status" value="1"/>
</dbReference>
<keyword evidence="5" id="KW-0566">Pantothenate biosynthesis</keyword>
<reference evidence="12 13" key="1">
    <citation type="journal article" date="2007" name="Proc. Natl. Acad. Sci. U.S.A.">
        <title>Independent sorting-out of thousands of duplicated gene pairs in two yeast species descended from a whole-genome duplication.</title>
        <authorList>
            <person name="Scannell D.R."/>
            <person name="Frank A.C."/>
            <person name="Conant G.C."/>
            <person name="Byrne K.P."/>
            <person name="Woolfit M."/>
            <person name="Wolfe K.H."/>
        </authorList>
    </citation>
    <scope>NUCLEOTIDE SEQUENCE [LARGE SCALE GENOMIC DNA]</scope>
    <source>
        <strain evidence="13">ATCC 22028 / DSM 70294 / BCRC 21397 / CBS 2163 / NBRC 10782 / NRRL Y-8283 / UCD 57-17</strain>
    </source>
</reference>
<dbReference type="eggNOG" id="ENOG502QPT5">
    <property type="taxonomic scope" value="Eukaryota"/>
</dbReference>
<evidence type="ECO:0000256" key="5">
    <source>
        <dbReference type="ARBA" id="ARBA00022655"/>
    </source>
</evidence>
<evidence type="ECO:0000256" key="9">
    <source>
        <dbReference type="ARBA" id="ARBA00048793"/>
    </source>
</evidence>
<dbReference type="FunCoup" id="A7THT2">
    <property type="interactions" value="149"/>
</dbReference>
<dbReference type="Pfam" id="PF02558">
    <property type="entry name" value="ApbA"/>
    <property type="match status" value="1"/>
</dbReference>
<dbReference type="GO" id="GO:0050661">
    <property type="term" value="F:NADP binding"/>
    <property type="evidence" value="ECO:0007669"/>
    <property type="project" value="TreeGrafter"/>
</dbReference>
<gene>
    <name evidence="12" type="ORF">Kpol_543p77</name>
</gene>
<dbReference type="InterPro" id="IPR050838">
    <property type="entry name" value="Ketopantoate_reductase"/>
</dbReference>
<protein>
    <recommendedName>
        <fullName evidence="4">2-dehydropantoate 2-reductase</fullName>
        <ecNumber evidence="4">1.1.1.169</ecNumber>
    </recommendedName>
    <alternativeName>
        <fullName evidence="8">Ketopantoate reductase</fullName>
    </alternativeName>
</protein>
<dbReference type="Gene3D" id="1.10.1040.10">
    <property type="entry name" value="N-(1-d-carboxylethyl)-l-norvaline Dehydrogenase, domain 2"/>
    <property type="match status" value="1"/>
</dbReference>
<feature type="domain" description="Ketopantoate reductase C-terminal" evidence="11">
    <location>
        <begin position="218"/>
        <end position="356"/>
    </location>
</feature>
<dbReference type="GO" id="GO:0008677">
    <property type="term" value="F:2-dehydropantoate 2-reductase activity"/>
    <property type="evidence" value="ECO:0007669"/>
    <property type="project" value="UniProtKB-EC"/>
</dbReference>
<evidence type="ECO:0000256" key="8">
    <source>
        <dbReference type="ARBA" id="ARBA00032024"/>
    </source>
</evidence>
<dbReference type="Proteomes" id="UP000000267">
    <property type="component" value="Unassembled WGS sequence"/>
</dbReference>
<proteinExistence type="inferred from homology"/>
<dbReference type="Pfam" id="PF08546">
    <property type="entry name" value="ApbA_C"/>
    <property type="match status" value="1"/>
</dbReference>
<dbReference type="PhylomeDB" id="A7THT2"/>
<evidence type="ECO:0000256" key="1">
    <source>
        <dbReference type="ARBA" id="ARBA00002919"/>
    </source>
</evidence>
<comment type="similarity">
    <text evidence="3">Belongs to the ketopantoate reductase family.</text>
</comment>
<dbReference type="KEGG" id="vpo:Kpol_543p77"/>
<dbReference type="OrthoDB" id="73846at2759"/>
<dbReference type="InterPro" id="IPR013752">
    <property type="entry name" value="KPA_reductase"/>
</dbReference>
<dbReference type="GO" id="GO:0015940">
    <property type="term" value="P:pantothenate biosynthetic process"/>
    <property type="evidence" value="ECO:0007669"/>
    <property type="project" value="UniProtKB-KW"/>
</dbReference>
<keyword evidence="13" id="KW-1185">Reference proteome</keyword>
<dbReference type="NCBIfam" id="TIGR00745">
    <property type="entry name" value="apbA_panE"/>
    <property type="match status" value="1"/>
</dbReference>
<dbReference type="RefSeq" id="XP_001646106.1">
    <property type="nucleotide sequence ID" value="XM_001646056.1"/>
</dbReference>
<comment type="function">
    <text evidence="1">Catalyzes the NADPH-dependent reduction of ketopantoate into pantoic acid.</text>
</comment>
<dbReference type="InterPro" id="IPR003710">
    <property type="entry name" value="ApbA"/>
</dbReference>
<dbReference type="SUPFAM" id="SSF48179">
    <property type="entry name" value="6-phosphogluconate dehydrogenase C-terminal domain-like"/>
    <property type="match status" value="1"/>
</dbReference>
<evidence type="ECO:0000259" key="10">
    <source>
        <dbReference type="Pfam" id="PF02558"/>
    </source>
</evidence>
<dbReference type="AlphaFoldDB" id="A7THT2"/>
<dbReference type="HOGENOM" id="CLU_031468_10_2_1"/>
<feature type="domain" description="Ketopantoate reductase N-terminal" evidence="10">
    <location>
        <begin position="9"/>
        <end position="169"/>
    </location>
</feature>
<dbReference type="GeneID" id="5546524"/>
<dbReference type="SUPFAM" id="SSF51735">
    <property type="entry name" value="NAD(P)-binding Rossmann-fold domains"/>
    <property type="match status" value="1"/>
</dbReference>
<comment type="catalytic activity">
    <reaction evidence="9">
        <text>(R)-pantoate + NADP(+) = 2-dehydropantoate + NADPH + H(+)</text>
        <dbReference type="Rhea" id="RHEA:16233"/>
        <dbReference type="ChEBI" id="CHEBI:11561"/>
        <dbReference type="ChEBI" id="CHEBI:15378"/>
        <dbReference type="ChEBI" id="CHEBI:15980"/>
        <dbReference type="ChEBI" id="CHEBI:57783"/>
        <dbReference type="ChEBI" id="CHEBI:58349"/>
        <dbReference type="EC" id="1.1.1.169"/>
    </reaction>
</comment>
<dbReference type="STRING" id="436907.A7THT2"/>
<dbReference type="FunFam" id="1.10.1040.10:FF:000047">
    <property type="entry name" value="2-dehydropantoate 2-reductase"/>
    <property type="match status" value="1"/>
</dbReference>
<keyword evidence="7" id="KW-0560">Oxidoreductase</keyword>
<evidence type="ECO:0000256" key="4">
    <source>
        <dbReference type="ARBA" id="ARBA00013014"/>
    </source>
</evidence>
<dbReference type="InterPro" id="IPR036291">
    <property type="entry name" value="NAD(P)-bd_dom_sf"/>
</dbReference>
<dbReference type="EMBL" id="DS480392">
    <property type="protein sequence ID" value="EDO18248.1"/>
    <property type="molecule type" value="Genomic_DNA"/>
</dbReference>
<evidence type="ECO:0000313" key="12">
    <source>
        <dbReference type="EMBL" id="EDO18248.1"/>
    </source>
</evidence>
<dbReference type="GO" id="GO:0005739">
    <property type="term" value="C:mitochondrion"/>
    <property type="evidence" value="ECO:0007669"/>
    <property type="project" value="TreeGrafter"/>
</dbReference>
<comment type="pathway">
    <text evidence="2">Cofactor biosynthesis; (R)-pantothenate biosynthesis; (R)-pantoate from 3-methyl-2-oxobutanoate: step 2/2.</text>
</comment>